<dbReference type="Proteomes" id="UP000094776">
    <property type="component" value="Chromosome 2"/>
</dbReference>
<sequence length="118" mass="13153">MCQQFLYRGLAGLEFSNGLAQSVSVRRGAQQMQCLLQAVVVLQRNHDDMFPALTGDYRRFVILAHRVQSLLEAGSRLTKSQDVHIELSRLPATRLRAQASTFTLPPEKARAACSPSRV</sequence>
<gene>
    <name evidence="1" type="ORF">WT26_22370</name>
</gene>
<dbReference type="AlphaFoldDB" id="A0A1B4PY03"/>
<accession>A0A1B4PY03</accession>
<proteinExistence type="predicted"/>
<dbReference type="EMBL" id="CP013444">
    <property type="protein sequence ID" value="AOK18754.1"/>
    <property type="molecule type" value="Genomic_DNA"/>
</dbReference>
<evidence type="ECO:0000313" key="2">
    <source>
        <dbReference type="Proteomes" id="UP000094776"/>
    </source>
</evidence>
<protein>
    <submittedName>
        <fullName evidence="1">Uncharacterized protein</fullName>
    </submittedName>
</protein>
<evidence type="ECO:0000313" key="1">
    <source>
        <dbReference type="EMBL" id="AOK18754.1"/>
    </source>
</evidence>
<reference evidence="1 2" key="1">
    <citation type="submission" date="2015-12" db="EMBL/GenBank/DDBJ databases">
        <title>Diversity of Burkholderia near neighbor genomes.</title>
        <authorList>
            <person name="Sahl J."/>
            <person name="Wagner D."/>
            <person name="Keim P."/>
        </authorList>
    </citation>
    <scope>NUCLEOTIDE SEQUENCE [LARGE SCALE GENOMIC DNA]</scope>
    <source>
        <strain evidence="1 2">MSMB1184WGS</strain>
    </source>
</reference>
<name>A0A1B4PY03_BURCE</name>
<organism evidence="1 2">
    <name type="scientific">Burkholderia cepacia</name>
    <name type="common">Pseudomonas cepacia</name>
    <dbReference type="NCBI Taxonomy" id="292"/>
    <lineage>
        <taxon>Bacteria</taxon>
        <taxon>Pseudomonadati</taxon>
        <taxon>Pseudomonadota</taxon>
        <taxon>Betaproteobacteria</taxon>
        <taxon>Burkholderiales</taxon>
        <taxon>Burkholderiaceae</taxon>
        <taxon>Burkholderia</taxon>
        <taxon>Burkholderia cepacia complex</taxon>
    </lineage>
</organism>